<dbReference type="Pfam" id="PF01063">
    <property type="entry name" value="Aminotran_4"/>
    <property type="match status" value="1"/>
</dbReference>
<organism evidence="11 12">
    <name type="scientific">Rosenbergiella gaditana</name>
    <dbReference type="NCBI Taxonomy" id="2726987"/>
    <lineage>
        <taxon>Bacteria</taxon>
        <taxon>Pseudomonadati</taxon>
        <taxon>Pseudomonadota</taxon>
        <taxon>Gammaproteobacteria</taxon>
        <taxon>Enterobacterales</taxon>
        <taxon>Erwiniaceae</taxon>
        <taxon>Rosenbergiella</taxon>
    </lineage>
</organism>
<evidence type="ECO:0000256" key="6">
    <source>
        <dbReference type="ARBA" id="ARBA00023239"/>
    </source>
</evidence>
<evidence type="ECO:0000256" key="5">
    <source>
        <dbReference type="ARBA" id="ARBA00022909"/>
    </source>
</evidence>
<gene>
    <name evidence="11" type="primary">pabC</name>
    <name evidence="11" type="ORF">HH682_02470</name>
</gene>
<dbReference type="Gene3D" id="3.20.10.10">
    <property type="entry name" value="D-amino Acid Aminotransferase, subunit A, domain 2"/>
    <property type="match status" value="1"/>
</dbReference>
<dbReference type="InterPro" id="IPR043131">
    <property type="entry name" value="BCAT-like_N"/>
</dbReference>
<reference evidence="11 12" key="1">
    <citation type="submission" date="2020-04" db="EMBL/GenBank/DDBJ databases">
        <title>Genome sequencing of Rosenbergiella species.</title>
        <authorList>
            <person name="Alvarez-Perez S."/>
            <person name="Lievens B."/>
        </authorList>
    </citation>
    <scope>NUCLEOTIDE SEQUENCE [LARGE SCALE GENOMIC DNA]</scope>
    <source>
        <strain evidence="11 12">S61</strain>
    </source>
</reference>
<dbReference type="NCBIfam" id="TIGR03461">
    <property type="entry name" value="pabC_Proteo"/>
    <property type="match status" value="1"/>
</dbReference>
<name>A0ABS5STE0_9GAMM</name>
<dbReference type="InterPro" id="IPR017824">
    <property type="entry name" value="Aminodeoxychorismate_lyase_IV"/>
</dbReference>
<evidence type="ECO:0000256" key="10">
    <source>
        <dbReference type="NCBIfam" id="TIGR03461"/>
    </source>
</evidence>
<evidence type="ECO:0000256" key="8">
    <source>
        <dbReference type="ARBA" id="ARBA00035676"/>
    </source>
</evidence>
<dbReference type="PANTHER" id="PTHR42743:SF2">
    <property type="entry name" value="AMINODEOXYCHORISMATE LYASE"/>
    <property type="match status" value="1"/>
</dbReference>
<dbReference type="EC" id="4.1.3.38" evidence="8 10"/>
<proteinExistence type="inferred from homology"/>
<dbReference type="Proteomes" id="UP000790096">
    <property type="component" value="Unassembled WGS sequence"/>
</dbReference>
<comment type="catalytic activity">
    <reaction evidence="9">
        <text>4-amino-4-deoxychorismate = 4-aminobenzoate + pyruvate + H(+)</text>
        <dbReference type="Rhea" id="RHEA:16201"/>
        <dbReference type="ChEBI" id="CHEBI:15361"/>
        <dbReference type="ChEBI" id="CHEBI:15378"/>
        <dbReference type="ChEBI" id="CHEBI:17836"/>
        <dbReference type="ChEBI" id="CHEBI:58406"/>
        <dbReference type="EC" id="4.1.3.38"/>
    </reaction>
</comment>
<dbReference type="InterPro" id="IPR043132">
    <property type="entry name" value="BCAT-like_C"/>
</dbReference>
<comment type="similarity">
    <text evidence="2">Belongs to the class-IV pyridoxal-phosphate-dependent aminotransferase family.</text>
</comment>
<comment type="pathway">
    <text evidence="7">Cofactor biosynthesis; tetrahydrofolate biosynthesis; 4-aminobenzoate from chorismate: step 2/2.</text>
</comment>
<keyword evidence="5" id="KW-0289">Folate biosynthesis</keyword>
<dbReference type="NCBIfam" id="NF004761">
    <property type="entry name" value="PRK06092.1"/>
    <property type="match status" value="1"/>
</dbReference>
<accession>A0ABS5STE0</accession>
<evidence type="ECO:0000313" key="12">
    <source>
        <dbReference type="Proteomes" id="UP000790096"/>
    </source>
</evidence>
<sequence length="269" mass="29135">MQLINGVKTSQLSSLDRGLQFGDGCFTTAKVNAGKVCHLAQHLARLARDSQRLGIHFDAWTQLEQEIVALAQHSALGVVKILLTRGVGGRGYSSAGCTDTQRILSLTSYPTHYAAWQQQGVTLITSPIPLGRNPYLAGIKHLNRLEQVLIKNHLDSQQAQEALVLDSQGHIVECCAANIIWRKGLQLFTPALTHCGVEGIMKGLVIEALQAEGYHCSHVIQAPAALEQADEVIICNALMPVLPVTGIDQWQYQPGEAMATLIKLGFTAS</sequence>
<evidence type="ECO:0000256" key="7">
    <source>
        <dbReference type="ARBA" id="ARBA00035633"/>
    </source>
</evidence>
<evidence type="ECO:0000256" key="1">
    <source>
        <dbReference type="ARBA" id="ARBA00001933"/>
    </source>
</evidence>
<dbReference type="GO" id="GO:0008696">
    <property type="term" value="F:4-amino-4-deoxychorismate lyase activity"/>
    <property type="evidence" value="ECO:0007669"/>
    <property type="project" value="UniProtKB-EC"/>
</dbReference>
<evidence type="ECO:0000256" key="3">
    <source>
        <dbReference type="ARBA" id="ARBA00011738"/>
    </source>
</evidence>
<dbReference type="InterPro" id="IPR050571">
    <property type="entry name" value="Class-IV_PLP-Dep_Aminotrnsfr"/>
</dbReference>
<dbReference type="RefSeq" id="WP_214235901.1">
    <property type="nucleotide sequence ID" value="NZ_JABBFR010000002.1"/>
</dbReference>
<keyword evidence="12" id="KW-1185">Reference proteome</keyword>
<evidence type="ECO:0000256" key="2">
    <source>
        <dbReference type="ARBA" id="ARBA00009320"/>
    </source>
</evidence>
<comment type="caution">
    <text evidence="11">The sequence shown here is derived from an EMBL/GenBank/DDBJ whole genome shotgun (WGS) entry which is preliminary data.</text>
</comment>
<dbReference type="SUPFAM" id="SSF56752">
    <property type="entry name" value="D-aminoacid aminotransferase-like PLP-dependent enzymes"/>
    <property type="match status" value="1"/>
</dbReference>
<dbReference type="InterPro" id="IPR001544">
    <property type="entry name" value="Aminotrans_IV"/>
</dbReference>
<keyword evidence="4" id="KW-0663">Pyridoxal phosphate</keyword>
<dbReference type="PANTHER" id="PTHR42743">
    <property type="entry name" value="AMINO-ACID AMINOTRANSFERASE"/>
    <property type="match status" value="1"/>
</dbReference>
<evidence type="ECO:0000256" key="9">
    <source>
        <dbReference type="ARBA" id="ARBA00049529"/>
    </source>
</evidence>
<dbReference type="CDD" id="cd01559">
    <property type="entry name" value="ADCL_like"/>
    <property type="match status" value="1"/>
</dbReference>
<comment type="cofactor">
    <cofactor evidence="1">
        <name>pyridoxal 5'-phosphate</name>
        <dbReference type="ChEBI" id="CHEBI:597326"/>
    </cofactor>
</comment>
<dbReference type="Gene3D" id="3.30.470.10">
    <property type="match status" value="1"/>
</dbReference>
<protein>
    <recommendedName>
        <fullName evidence="8 10">Aminodeoxychorismate lyase</fullName>
        <ecNumber evidence="8 10">4.1.3.38</ecNumber>
    </recommendedName>
</protein>
<dbReference type="EMBL" id="JABBFR010000002">
    <property type="protein sequence ID" value="MBT0723326.1"/>
    <property type="molecule type" value="Genomic_DNA"/>
</dbReference>
<dbReference type="InterPro" id="IPR036038">
    <property type="entry name" value="Aminotransferase-like"/>
</dbReference>
<evidence type="ECO:0000256" key="4">
    <source>
        <dbReference type="ARBA" id="ARBA00022898"/>
    </source>
</evidence>
<evidence type="ECO:0000313" key="11">
    <source>
        <dbReference type="EMBL" id="MBT0723326.1"/>
    </source>
</evidence>
<comment type="subunit">
    <text evidence="3">Homodimer.</text>
</comment>
<keyword evidence="6 11" id="KW-0456">Lyase</keyword>